<gene>
    <name evidence="3" type="ORF">PY17X_0832700</name>
    <name evidence="2" type="ORF">PYYM_0832400</name>
</gene>
<organism evidence="2 5">
    <name type="scientific">Plasmodium yoelii</name>
    <dbReference type="NCBI Taxonomy" id="5861"/>
    <lineage>
        <taxon>Eukaryota</taxon>
        <taxon>Sar</taxon>
        <taxon>Alveolata</taxon>
        <taxon>Apicomplexa</taxon>
        <taxon>Aconoidasida</taxon>
        <taxon>Haemosporida</taxon>
        <taxon>Plasmodiidae</taxon>
        <taxon>Plasmodium</taxon>
        <taxon>Plasmodium (Vinckeia)</taxon>
    </lineage>
</organism>
<evidence type="ECO:0000313" key="3">
    <source>
        <dbReference type="EMBL" id="VTZ77652.1"/>
    </source>
</evidence>
<accession>A0A078KA52</accession>
<sequence>MPTFPYTSYPALEKQINDIIFQANLEKIFNIYPKDLYNKLFNKSSENGQNGNVKNAINIDRKIHELKKSKLINKKYTFVSVSILLACSAVYFTFKTLANKIIKSPHINSIKYI</sequence>
<dbReference type="Proteomes" id="UP000072904">
    <property type="component" value="Chromosome 8"/>
</dbReference>
<proteinExistence type="predicted"/>
<dbReference type="VEuPathDB" id="PlasmoDB:Py17XNL_000801884"/>
<evidence type="ECO:0000313" key="4">
    <source>
        <dbReference type="Proteomes" id="UP000072874"/>
    </source>
</evidence>
<evidence type="ECO:0000313" key="5">
    <source>
        <dbReference type="Proteomes" id="UP000072904"/>
    </source>
</evidence>
<dbReference type="AlphaFoldDB" id="A0A078KA52"/>
<dbReference type="EMBL" id="LK934636">
    <property type="protein sequence ID" value="CDU17686.1"/>
    <property type="molecule type" value="Genomic_DNA"/>
</dbReference>
<evidence type="ECO:0000256" key="1">
    <source>
        <dbReference type="SAM" id="Phobius"/>
    </source>
</evidence>
<dbReference type="OrthoDB" id="372631at2759"/>
<name>A0A078KA52_PLAYE</name>
<dbReference type="VEuPathDB" id="PlasmoDB:PY17X_0832700"/>
<keyword evidence="1" id="KW-0472">Membrane</keyword>
<keyword evidence="1" id="KW-0812">Transmembrane</keyword>
<reference evidence="2" key="3">
    <citation type="submission" date="2014-05" db="EMBL/GenBank/DDBJ databases">
        <authorList>
            <person name="Aslett A.Martin."/>
            <person name="De Silva Nishadi"/>
        </authorList>
    </citation>
    <scope>NUCLEOTIDE SEQUENCE</scope>
    <source>
        <strain evidence="2">YM</strain>
    </source>
</reference>
<evidence type="ECO:0000313" key="2">
    <source>
        <dbReference type="EMBL" id="CDU17686.1"/>
    </source>
</evidence>
<dbReference type="RefSeq" id="XP_022812024.1">
    <property type="nucleotide sequence ID" value="XM_022955794.1"/>
</dbReference>
<keyword evidence="1" id="KW-1133">Transmembrane helix</keyword>
<feature type="transmembrane region" description="Helical" evidence="1">
    <location>
        <begin position="76"/>
        <end position="94"/>
    </location>
</feature>
<reference evidence="4 5" key="1">
    <citation type="journal article" date="2014" name="BMC Biol.">
        <title>A comprehensive evaluation of rodent malaria parasite genomes and gene expression.</title>
        <authorList>
            <person name="Otto T.D."/>
            <person name="Bohme U."/>
            <person name="Jackson A.P."/>
            <person name="Hunt M."/>
            <person name="Franke-Fayard B."/>
            <person name="Hoeijmakers W.A."/>
            <person name="Religa A.A."/>
            <person name="Robertson L."/>
            <person name="Sanders M."/>
            <person name="Ogun S.A."/>
            <person name="Cunningham D."/>
            <person name="Erhart A."/>
            <person name="Billker O."/>
            <person name="Khan S.M."/>
            <person name="Stunnenberg H.G."/>
            <person name="Langhorne J."/>
            <person name="Holder A.A."/>
            <person name="Waters A.P."/>
            <person name="Newbold C.I."/>
            <person name="Pain A."/>
            <person name="Berriman M."/>
            <person name="Janse C.J."/>
        </authorList>
    </citation>
    <scope>NUCLEOTIDE SEQUENCE [LARGE SCALE GENOMIC DNA]</scope>
    <source>
        <strain evidence="3 4">17X</strain>
        <strain evidence="2 5">YM</strain>
    </source>
</reference>
<dbReference type="GeneID" id="34859794"/>
<protein>
    <submittedName>
        <fullName evidence="2">Uncharacterized protein</fullName>
    </submittedName>
</protein>
<reference evidence="3" key="4">
    <citation type="submission" date="2019-05" db="EMBL/GenBank/DDBJ databases">
        <authorList>
            <consortium name="Pathogen Informatics"/>
        </authorList>
    </citation>
    <scope>NUCLEOTIDE SEQUENCE</scope>
    <source>
        <strain evidence="3">17X</strain>
    </source>
</reference>
<dbReference type="OMA" id="PQFYNGE"/>
<dbReference type="KEGG" id="pyo:PY17X_0832700"/>
<dbReference type="VEuPathDB" id="PlasmoDB:PYYM_0832400"/>
<reference evidence="3" key="2">
    <citation type="submission" date="2014-05" db="EMBL/GenBank/DDBJ databases">
        <authorList>
            <person name="Aslett M.A."/>
            <person name="De Silva N."/>
        </authorList>
    </citation>
    <scope>NUCLEOTIDE SEQUENCE</scope>
    <source>
        <strain evidence="3">17X</strain>
    </source>
</reference>
<dbReference type="EMBL" id="LM993662">
    <property type="protein sequence ID" value="VTZ77652.1"/>
    <property type="molecule type" value="Genomic_DNA"/>
</dbReference>
<dbReference type="Proteomes" id="UP000072874">
    <property type="component" value="Chromosome 8"/>
</dbReference>